<dbReference type="InterPro" id="IPR036291">
    <property type="entry name" value="NAD(P)-bd_dom_sf"/>
</dbReference>
<dbReference type="AlphaFoldDB" id="A0A7T6ZD23"/>
<evidence type="ECO:0008006" key="3">
    <source>
        <dbReference type="Google" id="ProtNLM"/>
    </source>
</evidence>
<name>A0A7T6ZD23_9BACI</name>
<sequence>MTNQDGADVGMELTGVPDAFSEGVHLLTGGSRYVSIGNVSLGKATSFDPGLLTRKAINIIPIVRHHPWYLKKALDFLSNNIDKYPFEDMVDGEFTFENIESALESSVKREVNRAFIVF</sequence>
<dbReference type="Proteomes" id="UP000595349">
    <property type="component" value="Chromosome"/>
</dbReference>
<proteinExistence type="predicted"/>
<gene>
    <name evidence="1" type="ORF">HUG20_16140</name>
</gene>
<dbReference type="Gene3D" id="3.90.180.10">
    <property type="entry name" value="Medium-chain alcohol dehydrogenases, catalytic domain"/>
    <property type="match status" value="1"/>
</dbReference>
<evidence type="ECO:0000313" key="2">
    <source>
        <dbReference type="Proteomes" id="UP000595349"/>
    </source>
</evidence>
<dbReference type="Gene3D" id="3.40.50.720">
    <property type="entry name" value="NAD(P)-binding Rossmann-like Domain"/>
    <property type="match status" value="1"/>
</dbReference>
<organism evidence="1 2">
    <name type="scientific">Salicibibacter cibi</name>
    <dbReference type="NCBI Taxonomy" id="2743001"/>
    <lineage>
        <taxon>Bacteria</taxon>
        <taxon>Bacillati</taxon>
        <taxon>Bacillota</taxon>
        <taxon>Bacilli</taxon>
        <taxon>Bacillales</taxon>
        <taxon>Bacillaceae</taxon>
        <taxon>Salicibibacter</taxon>
    </lineage>
</organism>
<keyword evidence="2" id="KW-1185">Reference proteome</keyword>
<reference evidence="1 2" key="1">
    <citation type="submission" date="2020-06" db="EMBL/GenBank/DDBJ databases">
        <title>Genomic analysis of Salicibibacter sp. NKC21-4.</title>
        <authorList>
            <person name="Oh Y.J."/>
        </authorList>
    </citation>
    <scope>NUCLEOTIDE SEQUENCE [LARGE SCALE GENOMIC DNA]</scope>
    <source>
        <strain evidence="1 2">NKC21-4</strain>
    </source>
</reference>
<dbReference type="KEGG" id="scib:HUG20_16140"/>
<dbReference type="EMBL" id="CP054706">
    <property type="protein sequence ID" value="QQK81286.1"/>
    <property type="molecule type" value="Genomic_DNA"/>
</dbReference>
<dbReference type="SUPFAM" id="SSF51735">
    <property type="entry name" value="NAD(P)-binding Rossmann-fold domains"/>
    <property type="match status" value="1"/>
</dbReference>
<dbReference type="RefSeq" id="WP_200085717.1">
    <property type="nucleotide sequence ID" value="NZ_CP054706.1"/>
</dbReference>
<protein>
    <recommendedName>
        <fullName evidence="3">Alcohol dehydrogenase-like C-terminal domain-containing protein</fullName>
    </recommendedName>
</protein>
<evidence type="ECO:0000313" key="1">
    <source>
        <dbReference type="EMBL" id="QQK81286.1"/>
    </source>
</evidence>
<accession>A0A7T6ZD23</accession>